<accession>A0A1M2VSQ0</accession>
<feature type="signal peptide" evidence="2">
    <location>
        <begin position="1"/>
        <end position="27"/>
    </location>
</feature>
<dbReference type="AlphaFoldDB" id="A0A1M2VSQ0"/>
<comment type="caution">
    <text evidence="3">The sequence shown here is derived from an EMBL/GenBank/DDBJ whole genome shotgun (WGS) entry which is preliminary data.</text>
</comment>
<evidence type="ECO:0000256" key="2">
    <source>
        <dbReference type="SAM" id="SignalP"/>
    </source>
</evidence>
<keyword evidence="2" id="KW-0732">Signal</keyword>
<organism evidence="3 4">
    <name type="scientific">Trametes pubescens</name>
    <name type="common">White-rot fungus</name>
    <dbReference type="NCBI Taxonomy" id="154538"/>
    <lineage>
        <taxon>Eukaryota</taxon>
        <taxon>Fungi</taxon>
        <taxon>Dikarya</taxon>
        <taxon>Basidiomycota</taxon>
        <taxon>Agaricomycotina</taxon>
        <taxon>Agaricomycetes</taxon>
        <taxon>Polyporales</taxon>
        <taxon>Polyporaceae</taxon>
        <taxon>Trametes</taxon>
    </lineage>
</organism>
<gene>
    <name evidence="3" type="ORF">TRAPUB_12865</name>
</gene>
<feature type="compositionally biased region" description="Low complexity" evidence="1">
    <location>
        <begin position="87"/>
        <end position="96"/>
    </location>
</feature>
<evidence type="ECO:0000313" key="4">
    <source>
        <dbReference type="Proteomes" id="UP000184267"/>
    </source>
</evidence>
<reference evidence="3 4" key="1">
    <citation type="submission" date="2016-10" db="EMBL/GenBank/DDBJ databases">
        <title>Genome sequence of the basidiomycete white-rot fungus Trametes pubescens.</title>
        <authorList>
            <person name="Makela M.R."/>
            <person name="Granchi Z."/>
            <person name="Peng M."/>
            <person name="De Vries R.P."/>
            <person name="Grigoriev I."/>
            <person name="Riley R."/>
            <person name="Hilden K."/>
        </authorList>
    </citation>
    <scope>NUCLEOTIDE SEQUENCE [LARGE SCALE GENOMIC DNA]</scope>
    <source>
        <strain evidence="3 4">FBCC735</strain>
    </source>
</reference>
<dbReference type="Proteomes" id="UP000184267">
    <property type="component" value="Unassembled WGS sequence"/>
</dbReference>
<evidence type="ECO:0000256" key="1">
    <source>
        <dbReference type="SAM" id="MobiDB-lite"/>
    </source>
</evidence>
<dbReference type="OrthoDB" id="3167181at2759"/>
<keyword evidence="4" id="KW-1185">Reference proteome</keyword>
<dbReference type="EMBL" id="MNAD01000764">
    <property type="protein sequence ID" value="OJT10617.1"/>
    <property type="molecule type" value="Genomic_DNA"/>
</dbReference>
<dbReference type="OMA" id="GESAIWM"/>
<name>A0A1M2VSQ0_TRAPU</name>
<protein>
    <submittedName>
        <fullName evidence="3">Uncharacterized protein</fullName>
    </submittedName>
</protein>
<dbReference type="STRING" id="154538.A0A1M2VSQ0"/>
<feature type="chain" id="PRO_5012860738" evidence="2">
    <location>
        <begin position="28"/>
        <end position="280"/>
    </location>
</feature>
<evidence type="ECO:0000313" key="3">
    <source>
        <dbReference type="EMBL" id="OJT10617.1"/>
    </source>
</evidence>
<sequence length="280" mass="29002">MLCRSLSVLPVLLLTLFLLVAHSPVSALSIPPNLKAPRRVKSLRGPDQHLWTNAQRLAVGLPPRAPRIVKRATSTSPLEPAPVKRTAPSPSASPFAYSKARPAVDVSYSGRIVARYAGTDVPIGYVRSSSSGVSLGDDEDGARVAFTASGPRALFSISAVDAAVTTDDTASAQNTAFIGAAGTAALAAGSPSAVLLNSVQQTSAHARPAAAGGESAIWMFDAATQALTAHWVNPDGSHPRTRVAVRARDGALVLTGDVGAYNEAHKGDVVYEVTLHLDSD</sequence>
<proteinExistence type="predicted"/>
<feature type="region of interest" description="Disordered" evidence="1">
    <location>
        <begin position="72"/>
        <end position="96"/>
    </location>
</feature>